<evidence type="ECO:0000259" key="3">
    <source>
        <dbReference type="Pfam" id="PF10552"/>
    </source>
</evidence>
<feature type="domain" description="ORF6C" evidence="3">
    <location>
        <begin position="146"/>
        <end position="260"/>
    </location>
</feature>
<dbReference type="Pfam" id="PF10552">
    <property type="entry name" value="ORF6C"/>
    <property type="match status" value="1"/>
</dbReference>
<dbReference type="EMBL" id="CACRTU010000012">
    <property type="protein sequence ID" value="VYU02484.1"/>
    <property type="molecule type" value="Genomic_DNA"/>
</dbReference>
<feature type="domain" description="KilA-N DNA-binding" evidence="2">
    <location>
        <begin position="33"/>
        <end position="114"/>
    </location>
</feature>
<sequence length="272" mass="31482">MDKKFLEVSQIKLRGAKEVEGMKFHEIEGGFGNGKKAMLVKEIANIHSRELGKINELINNNRIRFNDGIDIVDLKGTEVEILLKDNGIYTQNALNVSKNIYLLSERGYSKLLKILEDDVAWEQYEKLVDGYFNMRAEKKQLSAMDQLKLQYQVLEEHEEKLNRIEKKVNTEFSNLPLLGVDCDEIVKTVKSIATKALGGYQETPAYKDKSLNHKVYADIYNQLKREFQVNSYKSIKRCQLEHAKEIVRAYKLPTALEDEIVQVNNQVYFEEV</sequence>
<organism evidence="4">
    <name type="scientific">Clostridium butyricum</name>
    <dbReference type="NCBI Taxonomy" id="1492"/>
    <lineage>
        <taxon>Bacteria</taxon>
        <taxon>Bacillati</taxon>
        <taxon>Bacillota</taxon>
        <taxon>Clostridia</taxon>
        <taxon>Eubacteriales</taxon>
        <taxon>Clostridiaceae</taxon>
        <taxon>Clostridium</taxon>
    </lineage>
</organism>
<evidence type="ECO:0000259" key="2">
    <source>
        <dbReference type="Pfam" id="PF10543"/>
    </source>
</evidence>
<dbReference type="Pfam" id="PF10543">
    <property type="entry name" value="ORF6N"/>
    <property type="match status" value="1"/>
</dbReference>
<dbReference type="AlphaFoldDB" id="A0A6N3BH12"/>
<protein>
    <submittedName>
        <fullName evidence="4">ORF6C domain protein</fullName>
    </submittedName>
</protein>
<keyword evidence="1" id="KW-0175">Coiled coil</keyword>
<accession>A0A6N3BH12</accession>
<dbReference type="InterPro" id="IPR018878">
    <property type="entry name" value="ORF6C_dom"/>
</dbReference>
<proteinExistence type="predicted"/>
<dbReference type="RefSeq" id="WP_156736478.1">
    <property type="nucleotide sequence ID" value="NZ_CACRTU010000012.1"/>
</dbReference>
<dbReference type="InterPro" id="IPR018873">
    <property type="entry name" value="KilA-N_DNA-bd_domain"/>
</dbReference>
<gene>
    <name evidence="4" type="ORF">CBLFYP62_00046</name>
</gene>
<evidence type="ECO:0000313" key="4">
    <source>
        <dbReference type="EMBL" id="VYU02484.1"/>
    </source>
</evidence>
<feature type="coiled-coil region" evidence="1">
    <location>
        <begin position="144"/>
        <end position="174"/>
    </location>
</feature>
<name>A0A6N3BH12_CLOBU</name>
<evidence type="ECO:0000256" key="1">
    <source>
        <dbReference type="SAM" id="Coils"/>
    </source>
</evidence>
<reference evidence="4" key="1">
    <citation type="submission" date="2019-11" db="EMBL/GenBank/DDBJ databases">
        <authorList>
            <person name="Feng L."/>
        </authorList>
    </citation>
    <scope>NUCLEOTIDE SEQUENCE</scope>
    <source>
        <strain evidence="4">CButyricumLFYP62</strain>
    </source>
</reference>